<evidence type="ECO:0000256" key="7">
    <source>
        <dbReference type="SAM" id="Phobius"/>
    </source>
</evidence>
<evidence type="ECO:0000256" key="3">
    <source>
        <dbReference type="ARBA" id="ARBA00022475"/>
    </source>
</evidence>
<dbReference type="EMBL" id="BJZP01000003">
    <property type="protein sequence ID" value="GEO83942.1"/>
    <property type="molecule type" value="Genomic_DNA"/>
</dbReference>
<reference evidence="8 9" key="1">
    <citation type="submission" date="2019-07" db="EMBL/GenBank/DDBJ databases">
        <title>Whole genome shotgun sequence of Rhizobium naphthalenivorans NBRC 107585.</title>
        <authorList>
            <person name="Hosoyama A."/>
            <person name="Uohara A."/>
            <person name="Ohji S."/>
            <person name="Ichikawa N."/>
        </authorList>
    </citation>
    <scope>NUCLEOTIDE SEQUENCE [LARGE SCALE GENOMIC DNA]</scope>
    <source>
        <strain evidence="8 9">NBRC 107585</strain>
    </source>
</reference>
<dbReference type="GO" id="GO:0005886">
    <property type="term" value="C:plasma membrane"/>
    <property type="evidence" value="ECO:0007669"/>
    <property type="project" value="UniProtKB-SubCell"/>
</dbReference>
<evidence type="ECO:0000256" key="6">
    <source>
        <dbReference type="ARBA" id="ARBA00023136"/>
    </source>
</evidence>
<evidence type="ECO:0008006" key="10">
    <source>
        <dbReference type="Google" id="ProtNLM"/>
    </source>
</evidence>
<organism evidence="8 9">
    <name type="scientific">Ciceribacter naphthalenivorans</name>
    <dbReference type="NCBI Taxonomy" id="1118451"/>
    <lineage>
        <taxon>Bacteria</taxon>
        <taxon>Pseudomonadati</taxon>
        <taxon>Pseudomonadota</taxon>
        <taxon>Alphaproteobacteria</taxon>
        <taxon>Hyphomicrobiales</taxon>
        <taxon>Rhizobiaceae</taxon>
        <taxon>Ciceribacter</taxon>
    </lineage>
</organism>
<dbReference type="InterPro" id="IPR001123">
    <property type="entry name" value="LeuE-type"/>
</dbReference>
<evidence type="ECO:0000256" key="4">
    <source>
        <dbReference type="ARBA" id="ARBA00022692"/>
    </source>
</evidence>
<dbReference type="GO" id="GO:0042970">
    <property type="term" value="F:homoserine transmembrane transporter activity"/>
    <property type="evidence" value="ECO:0007669"/>
    <property type="project" value="TreeGrafter"/>
</dbReference>
<feature type="transmembrane region" description="Helical" evidence="7">
    <location>
        <begin position="92"/>
        <end position="113"/>
    </location>
</feature>
<evidence type="ECO:0000313" key="9">
    <source>
        <dbReference type="Proteomes" id="UP000321717"/>
    </source>
</evidence>
<evidence type="ECO:0000256" key="5">
    <source>
        <dbReference type="ARBA" id="ARBA00022989"/>
    </source>
</evidence>
<feature type="transmembrane region" description="Helical" evidence="7">
    <location>
        <begin position="133"/>
        <end position="151"/>
    </location>
</feature>
<dbReference type="PANTHER" id="PTHR30086:SF14">
    <property type="entry name" value="HOMOSERINE_HOMOSERINE LACTONE EFFLUX PROTEIN"/>
    <property type="match status" value="1"/>
</dbReference>
<comment type="subcellular location">
    <subcellularLocation>
        <location evidence="1">Cell membrane</location>
        <topology evidence="1">Multi-pass membrane protein</topology>
    </subcellularLocation>
</comment>
<name>A0A512HER6_9HYPH</name>
<dbReference type="PANTHER" id="PTHR30086">
    <property type="entry name" value="ARGININE EXPORTER PROTEIN ARGO"/>
    <property type="match status" value="1"/>
</dbReference>
<sequence length="154" mass="17124">MAAAMLGLAAVLSTNDAAFNLLKFAGALYLIYMAISVWRDTSLLTPATDERPRSGREIIRHAVLINLLNPKLSIFFLALLPQFVHSDEPNALLAMTCYSIAFMLLTLVVFALYGWFAALTRDRVLRSRVLTNGIRRTFAAGFLFLGMRLALAER</sequence>
<evidence type="ECO:0000313" key="8">
    <source>
        <dbReference type="EMBL" id="GEO83942.1"/>
    </source>
</evidence>
<comment type="caution">
    <text evidence="8">The sequence shown here is derived from an EMBL/GenBank/DDBJ whole genome shotgun (WGS) entry which is preliminary data.</text>
</comment>
<comment type="similarity">
    <text evidence="2">Belongs to the Rht family.</text>
</comment>
<dbReference type="Pfam" id="PF01810">
    <property type="entry name" value="LysE"/>
    <property type="match status" value="1"/>
</dbReference>
<accession>A0A512HER6</accession>
<keyword evidence="9" id="KW-1185">Reference proteome</keyword>
<gene>
    <name evidence="8" type="ORF">RNA01_08740</name>
</gene>
<protein>
    <recommendedName>
        <fullName evidence="10">Lysine transporter LysE</fullName>
    </recommendedName>
</protein>
<keyword evidence="4 7" id="KW-0812">Transmembrane</keyword>
<evidence type="ECO:0000256" key="1">
    <source>
        <dbReference type="ARBA" id="ARBA00004651"/>
    </source>
</evidence>
<feature type="transmembrane region" description="Helical" evidence="7">
    <location>
        <begin position="58"/>
        <end position="80"/>
    </location>
</feature>
<dbReference type="Proteomes" id="UP000321717">
    <property type="component" value="Unassembled WGS sequence"/>
</dbReference>
<keyword evidence="5 7" id="KW-1133">Transmembrane helix</keyword>
<evidence type="ECO:0000256" key="2">
    <source>
        <dbReference type="ARBA" id="ARBA00007928"/>
    </source>
</evidence>
<keyword evidence="3" id="KW-1003">Cell membrane</keyword>
<dbReference type="AlphaFoldDB" id="A0A512HER6"/>
<keyword evidence="6 7" id="KW-0472">Membrane</keyword>
<proteinExistence type="inferred from homology"/>